<comment type="caution">
    <text evidence="3">The sequence shown here is derived from an EMBL/GenBank/DDBJ whole genome shotgun (WGS) entry which is preliminary data.</text>
</comment>
<keyword evidence="2" id="KW-0812">Transmembrane</keyword>
<gene>
    <name evidence="3" type="ORF">CR165_05305</name>
</gene>
<keyword evidence="2" id="KW-1133">Transmembrane helix</keyword>
<dbReference type="Proteomes" id="UP000245048">
    <property type="component" value="Unassembled WGS sequence"/>
</dbReference>
<feature type="region of interest" description="Disordered" evidence="1">
    <location>
        <begin position="112"/>
        <end position="131"/>
    </location>
</feature>
<keyword evidence="2" id="KW-0472">Membrane</keyword>
<keyword evidence="4" id="KW-1185">Reference proteome</keyword>
<dbReference type="PANTHER" id="PTHR38468:SF1">
    <property type="entry name" value="SLL0939 PROTEIN"/>
    <property type="match status" value="1"/>
</dbReference>
<dbReference type="OrthoDB" id="9812897at2"/>
<dbReference type="EMBL" id="PDOA01000002">
    <property type="protein sequence ID" value="PWC30258.1"/>
    <property type="molecule type" value="Genomic_DNA"/>
</dbReference>
<name>A0A2U1V8L7_9PROT</name>
<feature type="transmembrane region" description="Helical" evidence="2">
    <location>
        <begin position="12"/>
        <end position="37"/>
    </location>
</feature>
<protein>
    <recommendedName>
        <fullName evidence="5">DUF1622 domain-containing protein</fullName>
    </recommendedName>
</protein>
<sequence length="131" mass="13778">MEEMVLRGVGWVVLAVEVAAALIIAGAVAEAAWRVLALLRLRSGQGRDAAKQAARLHLARWLMVALEFTLAADILRTVVAPSWDDIGQLAAIATLRTVLNLFLEREIDQAAKKEGASGEAAARGPGGATPA</sequence>
<evidence type="ECO:0000313" key="4">
    <source>
        <dbReference type="Proteomes" id="UP000245048"/>
    </source>
</evidence>
<evidence type="ECO:0000256" key="2">
    <source>
        <dbReference type="SAM" id="Phobius"/>
    </source>
</evidence>
<proteinExistence type="predicted"/>
<dbReference type="AlphaFoldDB" id="A0A2U1V8L7"/>
<organism evidence="3 4">
    <name type="scientific">Teichococcus aestuarii</name>
    <dbReference type="NCBI Taxonomy" id="568898"/>
    <lineage>
        <taxon>Bacteria</taxon>
        <taxon>Pseudomonadati</taxon>
        <taxon>Pseudomonadota</taxon>
        <taxon>Alphaproteobacteria</taxon>
        <taxon>Acetobacterales</taxon>
        <taxon>Roseomonadaceae</taxon>
        <taxon>Roseomonas</taxon>
    </lineage>
</organism>
<dbReference type="Pfam" id="PF07784">
    <property type="entry name" value="DUF1622"/>
    <property type="match status" value="1"/>
</dbReference>
<evidence type="ECO:0008006" key="5">
    <source>
        <dbReference type="Google" id="ProtNLM"/>
    </source>
</evidence>
<accession>A0A2U1V8L7</accession>
<evidence type="ECO:0000313" key="3">
    <source>
        <dbReference type="EMBL" id="PWC30258.1"/>
    </source>
</evidence>
<reference evidence="4" key="1">
    <citation type="submission" date="2017-10" db="EMBL/GenBank/DDBJ databases">
        <authorList>
            <person name="Toshchakov S.V."/>
            <person name="Goeva M.A."/>
        </authorList>
    </citation>
    <scope>NUCLEOTIDE SEQUENCE [LARGE SCALE GENOMIC DNA]</scope>
    <source>
        <strain evidence="4">JR1/69-1-13</strain>
    </source>
</reference>
<dbReference type="PANTHER" id="PTHR38468">
    <property type="entry name" value="SLL0939 PROTEIN"/>
    <property type="match status" value="1"/>
</dbReference>
<evidence type="ECO:0000256" key="1">
    <source>
        <dbReference type="SAM" id="MobiDB-lite"/>
    </source>
</evidence>
<dbReference type="RefSeq" id="WP_109515893.1">
    <property type="nucleotide sequence ID" value="NZ_JBHSCH010000051.1"/>
</dbReference>
<dbReference type="InterPro" id="IPR012427">
    <property type="entry name" value="DUF1622"/>
</dbReference>